<feature type="compositionally biased region" description="Polar residues" evidence="1">
    <location>
        <begin position="14"/>
        <end position="30"/>
    </location>
</feature>
<keyword evidence="3" id="KW-1185">Reference proteome</keyword>
<evidence type="ECO:0000256" key="1">
    <source>
        <dbReference type="SAM" id="MobiDB-lite"/>
    </source>
</evidence>
<dbReference type="AlphaFoldDB" id="A0A811SMI7"/>
<evidence type="ECO:0000313" key="3">
    <source>
        <dbReference type="Proteomes" id="UP000604825"/>
    </source>
</evidence>
<name>A0A811SMI7_9POAL</name>
<dbReference type="OrthoDB" id="780613at2759"/>
<organism evidence="2 3">
    <name type="scientific">Miscanthus lutarioriparius</name>
    <dbReference type="NCBI Taxonomy" id="422564"/>
    <lineage>
        <taxon>Eukaryota</taxon>
        <taxon>Viridiplantae</taxon>
        <taxon>Streptophyta</taxon>
        <taxon>Embryophyta</taxon>
        <taxon>Tracheophyta</taxon>
        <taxon>Spermatophyta</taxon>
        <taxon>Magnoliopsida</taxon>
        <taxon>Liliopsida</taxon>
        <taxon>Poales</taxon>
        <taxon>Poaceae</taxon>
        <taxon>PACMAD clade</taxon>
        <taxon>Panicoideae</taxon>
        <taxon>Andropogonodae</taxon>
        <taxon>Andropogoneae</taxon>
        <taxon>Saccharinae</taxon>
        <taxon>Miscanthus</taxon>
    </lineage>
</organism>
<protein>
    <submittedName>
        <fullName evidence="2">Uncharacterized protein</fullName>
    </submittedName>
</protein>
<feature type="compositionally biased region" description="Low complexity" evidence="1">
    <location>
        <begin position="147"/>
        <end position="175"/>
    </location>
</feature>
<gene>
    <name evidence="2" type="ORF">NCGR_LOCUS65837</name>
</gene>
<feature type="compositionally biased region" description="Basic residues" evidence="1">
    <location>
        <begin position="45"/>
        <end position="54"/>
    </location>
</feature>
<feature type="region of interest" description="Disordered" evidence="1">
    <location>
        <begin position="240"/>
        <end position="299"/>
    </location>
</feature>
<dbReference type="EMBL" id="CAJGYO010000286">
    <property type="protein sequence ID" value="CAD6341739.1"/>
    <property type="molecule type" value="Genomic_DNA"/>
</dbReference>
<dbReference type="PANTHER" id="PTHR37234">
    <property type="entry name" value="OS03G0319200 PROTEIN"/>
    <property type="match status" value="1"/>
</dbReference>
<comment type="caution">
    <text evidence="2">The sequence shown here is derived from an EMBL/GenBank/DDBJ whole genome shotgun (WGS) entry which is preliminary data.</text>
</comment>
<feature type="region of interest" description="Disordered" evidence="1">
    <location>
        <begin position="1"/>
        <end position="32"/>
    </location>
</feature>
<dbReference type="Proteomes" id="UP000604825">
    <property type="component" value="Unassembled WGS sequence"/>
</dbReference>
<feature type="compositionally biased region" description="Low complexity" evidence="1">
    <location>
        <begin position="81"/>
        <end position="93"/>
    </location>
</feature>
<evidence type="ECO:0000313" key="2">
    <source>
        <dbReference type="EMBL" id="CAD6341739.1"/>
    </source>
</evidence>
<feature type="compositionally biased region" description="Low complexity" evidence="1">
    <location>
        <begin position="270"/>
        <end position="279"/>
    </location>
</feature>
<feature type="compositionally biased region" description="Pro residues" evidence="1">
    <location>
        <begin position="176"/>
        <end position="186"/>
    </location>
</feature>
<feature type="region of interest" description="Disordered" evidence="1">
    <location>
        <begin position="45"/>
        <end position="194"/>
    </location>
</feature>
<dbReference type="PANTHER" id="PTHR37234:SF1">
    <property type="entry name" value="OS03G0319200 PROTEIN"/>
    <property type="match status" value="1"/>
</dbReference>
<proteinExistence type="predicted"/>
<reference evidence="2" key="1">
    <citation type="submission" date="2020-10" db="EMBL/GenBank/DDBJ databases">
        <authorList>
            <person name="Han B."/>
            <person name="Lu T."/>
            <person name="Zhao Q."/>
            <person name="Huang X."/>
            <person name="Zhao Y."/>
        </authorList>
    </citation>
    <scope>NUCLEOTIDE SEQUENCE</scope>
</reference>
<sequence length="461" mass="48637">MQPPQPQPEPANRRASSTCSSTAPRRSSSGIGCMAGLLRLISPYHRSHHRKRLTAKNASSARDAQALQPTPPSSPPRKKAAAAAQQQPSASPAPSSPVKPMMPQQLMTTTAVTVRRRRSCDAPRSPTIAPEHRRSSCDSPRPPPPAIIARLMGLEESAPPSPAAATATPRPVVLPTRPPPPPPAPAAPETAAEKRRKLLGALEKCDEDLKTLRRIIAAVRAAEMRAASASDVCPVAATTTPAAAGKGAKRTFGRDNEQSPSPSPSPSPPMQQQQQYPSPDSVLDAISSPRFPCRKRPSPCTDVDMGGKGGCGTGALAPTVGSRIVKPSRTLVFSGDYCKIKSGGGELPLHAVHYPVPPLVVGMPRSPGAESWRHHRRRWEQEAVAAGQVISRATAESVGEAIMWVRQQQGHGGAGDDERGRVAAALERAIVQDLVADLVAELQEQSGGHGAGSGCRKRLCF</sequence>
<accession>A0A811SMI7</accession>